<feature type="domain" description="Peptidase A2" evidence="5">
    <location>
        <begin position="305"/>
        <end position="344"/>
    </location>
</feature>
<evidence type="ECO:0000313" key="6">
    <source>
        <dbReference type="EMBL" id="VIO55602.1"/>
    </source>
</evidence>
<organism evidence="6">
    <name type="scientific">Gibberella zeae</name>
    <name type="common">Wheat head blight fungus</name>
    <name type="synonym">Fusarium graminearum</name>
    <dbReference type="NCBI Taxonomy" id="5518"/>
    <lineage>
        <taxon>Eukaryota</taxon>
        <taxon>Fungi</taxon>
        <taxon>Dikarya</taxon>
        <taxon>Ascomycota</taxon>
        <taxon>Pezizomycotina</taxon>
        <taxon>Sordariomycetes</taxon>
        <taxon>Hypocreomycetidae</taxon>
        <taxon>Hypocreales</taxon>
        <taxon>Nectriaceae</taxon>
        <taxon>Fusarium</taxon>
    </lineage>
</organism>
<dbReference type="PROSITE" id="PS50175">
    <property type="entry name" value="ASP_PROT_RETROV"/>
    <property type="match status" value="1"/>
</dbReference>
<feature type="repeat" description="ANK" evidence="3">
    <location>
        <begin position="672"/>
        <end position="704"/>
    </location>
</feature>
<feature type="region of interest" description="Disordered" evidence="4">
    <location>
        <begin position="90"/>
        <end position="115"/>
    </location>
</feature>
<feature type="repeat" description="ANK" evidence="3">
    <location>
        <begin position="58"/>
        <end position="90"/>
    </location>
</feature>
<dbReference type="PRINTS" id="PR01415">
    <property type="entry name" value="ANKYRIN"/>
</dbReference>
<evidence type="ECO:0000256" key="2">
    <source>
        <dbReference type="ARBA" id="ARBA00023043"/>
    </source>
</evidence>
<gene>
    <name evidence="6" type="ORF">FUG_LOCUS170493</name>
</gene>
<evidence type="ECO:0000256" key="3">
    <source>
        <dbReference type="PROSITE-ProRule" id="PRU00023"/>
    </source>
</evidence>
<dbReference type="PROSITE" id="PS50297">
    <property type="entry name" value="ANK_REP_REGION"/>
    <property type="match status" value="9"/>
</dbReference>
<feature type="compositionally biased region" description="Basic and acidic residues" evidence="4">
    <location>
        <begin position="1015"/>
        <end position="1024"/>
    </location>
</feature>
<feature type="compositionally biased region" description="Basic and acidic residues" evidence="4">
    <location>
        <begin position="995"/>
        <end position="1005"/>
    </location>
</feature>
<feature type="repeat" description="ANK" evidence="3">
    <location>
        <begin position="639"/>
        <end position="671"/>
    </location>
</feature>
<dbReference type="AlphaFoldDB" id="A0A4E9DTV7"/>
<feature type="region of interest" description="Disordered" evidence="4">
    <location>
        <begin position="955"/>
        <end position="1035"/>
    </location>
</feature>
<name>A0A4E9DTV7_GIBZA</name>
<accession>A0A4E9DTV7</accession>
<dbReference type="Pfam" id="PF00023">
    <property type="entry name" value="Ank"/>
    <property type="match status" value="1"/>
</dbReference>
<dbReference type="Gene3D" id="1.25.40.20">
    <property type="entry name" value="Ankyrin repeat-containing domain"/>
    <property type="match status" value="3"/>
</dbReference>
<dbReference type="EMBL" id="CAAKMV010000120">
    <property type="protein sequence ID" value="VIO55602.1"/>
    <property type="molecule type" value="Genomic_DNA"/>
</dbReference>
<dbReference type="GO" id="GO:0004190">
    <property type="term" value="F:aspartic-type endopeptidase activity"/>
    <property type="evidence" value="ECO:0007669"/>
    <property type="project" value="InterPro"/>
</dbReference>
<feature type="repeat" description="ANK" evidence="3">
    <location>
        <begin position="538"/>
        <end position="570"/>
    </location>
</feature>
<feature type="repeat" description="ANK" evidence="3">
    <location>
        <begin position="505"/>
        <end position="537"/>
    </location>
</feature>
<dbReference type="PANTHER" id="PTHR24198">
    <property type="entry name" value="ANKYRIN REPEAT AND PROTEIN KINASE DOMAIN-CONTAINING PROTEIN"/>
    <property type="match status" value="1"/>
</dbReference>
<dbReference type="GO" id="GO:0006508">
    <property type="term" value="P:proteolysis"/>
    <property type="evidence" value="ECO:0007669"/>
    <property type="project" value="InterPro"/>
</dbReference>
<dbReference type="SUPFAM" id="SSF48403">
    <property type="entry name" value="Ankyrin repeat"/>
    <property type="match status" value="2"/>
</dbReference>
<evidence type="ECO:0000256" key="4">
    <source>
        <dbReference type="SAM" id="MobiDB-lite"/>
    </source>
</evidence>
<dbReference type="Pfam" id="PF12796">
    <property type="entry name" value="Ank_2"/>
    <property type="match status" value="5"/>
</dbReference>
<reference evidence="6" key="1">
    <citation type="submission" date="2019-04" db="EMBL/GenBank/DDBJ databases">
        <authorList>
            <person name="Melise S."/>
            <person name="Noan J."/>
            <person name="Okalmin O."/>
        </authorList>
    </citation>
    <scope>NUCLEOTIDE SEQUENCE</scope>
    <source>
        <strain evidence="6">FN9</strain>
    </source>
</reference>
<feature type="compositionally biased region" description="Polar residues" evidence="4">
    <location>
        <begin position="100"/>
        <end position="115"/>
    </location>
</feature>
<sequence length="1035" mass="113331">MTASMWSNQEEIDAFWRASVCDNPSGDSVLHLAVRKEDTELARHLLDAGYPVDSFNDDGKTPLHLAAELGLVSVSSLMLLHGADIFAHSSPSNDEDQGVNRDSTSNDGDNISSSPLEVAMDQDTDELPILFIKHALPARFDPSQEYTLLQAMAKAFISEKQDVLEAFRHSGWDIDRNHSSYQRPFLHYVCEEAEQVDSVKRLIDSGADVTKLDMAGCSALQIASQIGRCLNGSVVKYLIDTGAKINTKDRYWRATPLIAAVQGKRLANARALLEAGSDPNAAVKRGDICRTVLHLAAQDGIPQMVKLLLDFGANPNVLDELNGSPARWAIRNNHIEAVRILLEGKLDPNFDKGHSLQMAIEMQRLEIVELFIKHGATVEATMIYVARSSNKDSSMRLLEMCIQNLALSDEDISNRDGADQNVKVELHLGKFDIPSMMRYDMSDDYRLCALLIEHDHGENLAILHDFARGLLICICAERGFNKAVTRLLELGHINKTIRSYRVKPFGWTALHLAAYNGNMTLVNNLSSNGWDLADEDDLGRTAIHLAAYHGSFELVQRLLALYSNAEHRDKDGQTPLHYAVSSDSQVDIRLLECLVAGCDVSKANVSGHTALHRATLFNLIDAVTWLLEKGSNVSAKDAFSNTPLHIAASFNGVPVIERLLSYGAQLNTPAIDGRTPLHCASQAGADNAVIALLDAGADPNKIDSRGHTVLATAIYWGKCKPSIIDTLLERTEIDWNAPRARHLVFIASLAVKSPNRASVLENVIQALHTSLGEKKASRIIKRLMPEMVPEILVSADGSDRGSPADVIPPLLDFLPENEETRHLLLFHMLVAIIKHGEDDDGHLTRRLLRLDDSNVSQKLPGDWGFQGLCCRYGRLKQLRVFLGRGLNPWGKSMVDGVMYTTGDVVKQFSPKMSTSFQLLRVTNARNLLALRQVIAHNTINSQTPQVLQRSKFATQGYGDNAGEPVGSNNKDRVPNSQATHDAEHPGPTPSAGKAKKNETGSKSPEDASAESGGSRSKDAVEKGKSPTAGSIGGKE</sequence>
<protein>
    <recommendedName>
        <fullName evidence="5">Peptidase A2 domain-containing protein</fullName>
    </recommendedName>
</protein>
<feature type="repeat" description="ANK" evidence="3">
    <location>
        <begin position="215"/>
        <end position="250"/>
    </location>
</feature>
<feature type="repeat" description="ANK" evidence="3">
    <location>
        <begin position="25"/>
        <end position="57"/>
    </location>
</feature>
<proteinExistence type="predicted"/>
<dbReference type="PROSITE" id="PS50088">
    <property type="entry name" value="ANK_REPEAT"/>
    <property type="match status" value="9"/>
</dbReference>
<dbReference type="InterPro" id="IPR036770">
    <property type="entry name" value="Ankyrin_rpt-contain_sf"/>
</dbReference>
<keyword evidence="1" id="KW-0677">Repeat</keyword>
<feature type="repeat" description="ANK" evidence="3">
    <location>
        <begin position="606"/>
        <end position="638"/>
    </location>
</feature>
<dbReference type="PANTHER" id="PTHR24198:SF165">
    <property type="entry name" value="ANKYRIN REPEAT-CONTAINING PROTEIN-RELATED"/>
    <property type="match status" value="1"/>
</dbReference>
<evidence type="ECO:0000259" key="5">
    <source>
        <dbReference type="PROSITE" id="PS50175"/>
    </source>
</evidence>
<dbReference type="InterPro" id="IPR002110">
    <property type="entry name" value="Ankyrin_rpt"/>
</dbReference>
<feature type="repeat" description="ANK" evidence="3">
    <location>
        <begin position="288"/>
        <end position="320"/>
    </location>
</feature>
<dbReference type="SMART" id="SM00248">
    <property type="entry name" value="ANK"/>
    <property type="match status" value="15"/>
</dbReference>
<keyword evidence="2 3" id="KW-0040">ANK repeat</keyword>
<evidence type="ECO:0000256" key="1">
    <source>
        <dbReference type="ARBA" id="ARBA00022737"/>
    </source>
</evidence>
<dbReference type="InterPro" id="IPR001995">
    <property type="entry name" value="Peptidase_A2_cat"/>
</dbReference>